<name>A0A2T3YW95_TRIA4</name>
<accession>A0A2T3YW95</accession>
<feature type="region of interest" description="Disordered" evidence="1">
    <location>
        <begin position="21"/>
        <end position="80"/>
    </location>
</feature>
<reference evidence="2 3" key="1">
    <citation type="submission" date="2016-07" db="EMBL/GenBank/DDBJ databases">
        <title>Multiple horizontal gene transfer events from other fungi enriched the ability of initially mycotrophic Trichoderma (Ascomycota) to feed on dead plant biomass.</title>
        <authorList>
            <consortium name="DOE Joint Genome Institute"/>
            <person name="Aerts A."/>
            <person name="Atanasova L."/>
            <person name="Chenthamara K."/>
            <person name="Zhang J."/>
            <person name="Grujic M."/>
            <person name="Henrissat B."/>
            <person name="Kuo A."/>
            <person name="Salamov A."/>
            <person name="Lipzen A."/>
            <person name="Labutti K."/>
            <person name="Barry K."/>
            <person name="Miao Y."/>
            <person name="Rahimi M.J."/>
            <person name="Shen Q."/>
            <person name="Grigoriev I.V."/>
            <person name="Kubicek C.P."/>
            <person name="Druzhinina I.S."/>
        </authorList>
    </citation>
    <scope>NUCLEOTIDE SEQUENCE [LARGE SCALE GENOMIC DNA]</scope>
    <source>
        <strain evidence="2 3">CBS 433.97</strain>
    </source>
</reference>
<dbReference type="Proteomes" id="UP000240493">
    <property type="component" value="Unassembled WGS sequence"/>
</dbReference>
<protein>
    <submittedName>
        <fullName evidence="2">Uncharacterized protein</fullName>
    </submittedName>
</protein>
<evidence type="ECO:0000313" key="2">
    <source>
        <dbReference type="EMBL" id="PTB36816.1"/>
    </source>
</evidence>
<dbReference type="AlphaFoldDB" id="A0A2T3YW95"/>
<proteinExistence type="predicted"/>
<evidence type="ECO:0000313" key="3">
    <source>
        <dbReference type="Proteomes" id="UP000240493"/>
    </source>
</evidence>
<keyword evidence="3" id="KW-1185">Reference proteome</keyword>
<sequence>MSPTYTMSAHLCRQFYTSWNQSRRQTATTEAAKPAAPSAPSPILFASSRSPTPEKIPERRGSTSSNSSSSSSLSSSPSRH</sequence>
<feature type="compositionally biased region" description="Low complexity" evidence="1">
    <location>
        <begin position="26"/>
        <end position="48"/>
    </location>
</feature>
<gene>
    <name evidence="2" type="ORF">M441DRAFT_149766</name>
</gene>
<evidence type="ECO:0000256" key="1">
    <source>
        <dbReference type="SAM" id="MobiDB-lite"/>
    </source>
</evidence>
<dbReference type="EMBL" id="KZ679269">
    <property type="protein sequence ID" value="PTB36816.1"/>
    <property type="molecule type" value="Genomic_DNA"/>
</dbReference>
<organism evidence="2 3">
    <name type="scientific">Trichoderma asperellum (strain ATCC 204424 / CBS 433.97 / NBRC 101777)</name>
    <dbReference type="NCBI Taxonomy" id="1042311"/>
    <lineage>
        <taxon>Eukaryota</taxon>
        <taxon>Fungi</taxon>
        <taxon>Dikarya</taxon>
        <taxon>Ascomycota</taxon>
        <taxon>Pezizomycotina</taxon>
        <taxon>Sordariomycetes</taxon>
        <taxon>Hypocreomycetidae</taxon>
        <taxon>Hypocreales</taxon>
        <taxon>Hypocreaceae</taxon>
        <taxon>Trichoderma</taxon>
    </lineage>
</organism>
<feature type="compositionally biased region" description="Low complexity" evidence="1">
    <location>
        <begin position="62"/>
        <end position="80"/>
    </location>
</feature>